<evidence type="ECO:0000313" key="2">
    <source>
        <dbReference type="Proteomes" id="UP001059597"/>
    </source>
</evidence>
<gene>
    <name evidence="1" type="ORF">HEK616_84680</name>
</gene>
<geneLocation type="plasmid" evidence="1 2">
    <name>SNP1</name>
</geneLocation>
<dbReference type="RefSeq" id="WP_261958375.1">
    <property type="nucleotide sequence ID" value="NZ_AP026074.1"/>
</dbReference>
<name>A0ABN6RDN3_STRNI</name>
<dbReference type="EMBL" id="AP026074">
    <property type="protein sequence ID" value="BDM74981.1"/>
    <property type="molecule type" value="Genomic_DNA"/>
</dbReference>
<proteinExistence type="predicted"/>
<keyword evidence="2" id="KW-1185">Reference proteome</keyword>
<keyword evidence="1" id="KW-0614">Plasmid</keyword>
<sequence length="150" mass="16862">MARLLSRQELEVEVEFYSFALQEADDSLVPIPFPEDSESDDFISLHERRIDIKSGGHTHTATLTAEVWTTVPEAAEGEWEAEGGGEIECPTGELAVREMMGYSGDCIELKRAGLWNFRAYCTGREAVYRLAQVDVPSGVERYLVQFWPAE</sequence>
<organism evidence="1 2">
    <name type="scientific">Streptomyces nigrescens</name>
    <dbReference type="NCBI Taxonomy" id="1920"/>
    <lineage>
        <taxon>Bacteria</taxon>
        <taxon>Bacillati</taxon>
        <taxon>Actinomycetota</taxon>
        <taxon>Actinomycetes</taxon>
        <taxon>Kitasatosporales</taxon>
        <taxon>Streptomycetaceae</taxon>
        <taxon>Streptomyces</taxon>
    </lineage>
</organism>
<dbReference type="Proteomes" id="UP001059597">
    <property type="component" value="Plasmid SNP1"/>
</dbReference>
<reference evidence="1" key="1">
    <citation type="submission" date="2022-06" db="EMBL/GenBank/DDBJ databases">
        <title>Complete genome sequence of Streptomyces nigrescens HEK616.</title>
        <authorList>
            <person name="Asamizu S."/>
            <person name="Onaka H."/>
        </authorList>
    </citation>
    <scope>NUCLEOTIDE SEQUENCE</scope>
    <source>
        <strain evidence="1">HEK616</strain>
        <plasmid evidence="1">SNP1</plasmid>
    </source>
</reference>
<accession>A0ABN6RDN3</accession>
<evidence type="ECO:0000313" key="1">
    <source>
        <dbReference type="EMBL" id="BDM74981.1"/>
    </source>
</evidence>
<protein>
    <submittedName>
        <fullName evidence="1">Uncharacterized protein</fullName>
    </submittedName>
</protein>